<evidence type="ECO:0000256" key="1">
    <source>
        <dbReference type="ARBA" id="ARBA00006638"/>
    </source>
</evidence>
<evidence type="ECO:0000313" key="4">
    <source>
        <dbReference type="EMBL" id="ALS32642.1"/>
    </source>
</evidence>
<evidence type="ECO:0008006" key="6">
    <source>
        <dbReference type="Google" id="ProtNLM"/>
    </source>
</evidence>
<protein>
    <recommendedName>
        <fullName evidence="6">Rad52/22 family double-strand break repair protein</fullName>
    </recommendedName>
</protein>
<proteinExistence type="inferred from homology"/>
<name>A0A0U2X1K0_9GAMM</name>
<keyword evidence="2" id="KW-0227">DNA damage</keyword>
<accession>A0A0U2X1K0</accession>
<comment type="similarity">
    <text evidence="1">Belongs to the RAD52 family.</text>
</comment>
<dbReference type="EMBL" id="CP011034">
    <property type="protein sequence ID" value="ALS32642.1"/>
    <property type="molecule type" value="Genomic_DNA"/>
</dbReference>
<sequence length="312" mass="35327">MSNNKTPAEIQRLLADPFEEHDIEWRVQQSGVTAKQKPWVMVIPYITNRAIQQRLDDVVGIDAWENIYQEAAAGKGYLCGLKVRFGDNWITKWDGSEYTPIEALKGALSGAMKRCAVQFGIGRYLYSLDTEFATCAPVQNRFECNGEYIRIPLNKGNKGGPRMDAEWFPPALPDWAMPSAKFDKYLDAIEQATSMETMREHYNQAYKFAAALNRIDIRNKAVEIKDRKKAELEAKAQENSLAANKKFITWLNTSIFDRIATAENESVLTLNHKHLLQELKGHCKSANVDSSDYVARVNQAHTDALNKLNHGV</sequence>
<reference evidence="4 5" key="1">
    <citation type="submission" date="2015-03" db="EMBL/GenBank/DDBJ databases">
        <authorList>
            <person name="Murphy D."/>
        </authorList>
    </citation>
    <scope>NUCLEOTIDE SEQUENCE [LARGE SCALE GENOMIC DNA]</scope>
    <source>
        <strain evidence="4 5">KMM 520</strain>
    </source>
</reference>
<evidence type="ECO:0000313" key="5">
    <source>
        <dbReference type="Proteomes" id="UP000065261"/>
    </source>
</evidence>
<dbReference type="PATRIC" id="fig|1315283.4.peg.1234"/>
<dbReference type="InterPro" id="IPR041247">
    <property type="entry name" value="Rad52_fam"/>
</dbReference>
<dbReference type="GO" id="GO:0006281">
    <property type="term" value="P:DNA repair"/>
    <property type="evidence" value="ECO:0007669"/>
    <property type="project" value="UniProtKB-KW"/>
</dbReference>
<evidence type="ECO:0000256" key="2">
    <source>
        <dbReference type="ARBA" id="ARBA00022763"/>
    </source>
</evidence>
<dbReference type="Pfam" id="PF04098">
    <property type="entry name" value="Rad52_Rad22"/>
    <property type="match status" value="1"/>
</dbReference>
<keyword evidence="3" id="KW-0234">DNA repair</keyword>
<dbReference type="KEGG" id="ptn:PTRA_a1426"/>
<dbReference type="OrthoDB" id="3525196at2"/>
<dbReference type="Proteomes" id="UP000065261">
    <property type="component" value="Chromosome I"/>
</dbReference>
<dbReference type="AlphaFoldDB" id="A0A0U2X1K0"/>
<organism evidence="4">
    <name type="scientific">Pseudoalteromonas translucida KMM 520</name>
    <dbReference type="NCBI Taxonomy" id="1315283"/>
    <lineage>
        <taxon>Bacteria</taxon>
        <taxon>Pseudomonadati</taxon>
        <taxon>Pseudomonadota</taxon>
        <taxon>Gammaproteobacteria</taxon>
        <taxon>Alteromonadales</taxon>
        <taxon>Pseudoalteromonadaceae</taxon>
        <taxon>Pseudoalteromonas</taxon>
    </lineage>
</organism>
<dbReference type="RefSeq" id="WP_058373082.1">
    <property type="nucleotide sequence ID" value="NZ_CP011034.1"/>
</dbReference>
<evidence type="ECO:0000256" key="3">
    <source>
        <dbReference type="ARBA" id="ARBA00023204"/>
    </source>
</evidence>
<gene>
    <name evidence="4" type="ORF">PTRA_a1426</name>
</gene>